<dbReference type="PROSITE" id="PS50850">
    <property type="entry name" value="MFS"/>
    <property type="match status" value="1"/>
</dbReference>
<keyword evidence="5 6" id="KW-0472">Membrane</keyword>
<dbReference type="EMBL" id="SNXZ01000003">
    <property type="protein sequence ID" value="TDP97291.1"/>
    <property type="molecule type" value="Genomic_DNA"/>
</dbReference>
<dbReference type="AlphaFoldDB" id="A0A4R6SBH7"/>
<dbReference type="Gene3D" id="1.20.1250.20">
    <property type="entry name" value="MFS general substrate transporter like domains"/>
    <property type="match status" value="2"/>
</dbReference>
<gene>
    <name evidence="8" type="ORF">EV186_103255</name>
</gene>
<dbReference type="Pfam" id="PF07690">
    <property type="entry name" value="MFS_1"/>
    <property type="match status" value="1"/>
</dbReference>
<dbReference type="PANTHER" id="PTHR43124">
    <property type="entry name" value="PURINE EFFLUX PUMP PBUE"/>
    <property type="match status" value="1"/>
</dbReference>
<sequence length="458" mass="48172">MTEDTLSVANDHAAAIDARSGEVSRERIVIIRRPWVIWAAAVTVYVLAVFHRTSLGVAGLQAGERFHLGPTALSVFTVLQIGVYAVMQVPTGLLVDRFGPRAVLTVAAVLMGAGQILFAVATSYPLALAARAVLGVGDAMTFVSVLRLVAAHFPAARYSLVALLTAALGAGGNLVATLPLTGLLGTVGWTTTFALTGALTAGYALVVLLRVRDVPHGQPVERSSGPLRAVPATVRGTWRVPGTRLGFWVHFTTMFAPTVLGLLWGFPYLVEAQGLSKTAASSVLGVLVLTTVVGSPVIGQLITRNPHHRIPMVVGYLGIAAVTWAVLLGWPGGHLPVPVLTVAFSVLAFGGPMSGIGFALARDYNPMHRVGTATGVVNQGGFLAITVSAFAIGVLLQASGSYRVALLSVVVLLLLGSWRCLVWWRRARAEVFAAESRGEQVPVRIHRTRFDAPVPACA</sequence>
<evidence type="ECO:0000256" key="2">
    <source>
        <dbReference type="ARBA" id="ARBA00022475"/>
    </source>
</evidence>
<evidence type="ECO:0000313" key="8">
    <source>
        <dbReference type="EMBL" id="TDP97291.1"/>
    </source>
</evidence>
<comment type="caution">
    <text evidence="8">The sequence shown here is derived from an EMBL/GenBank/DDBJ whole genome shotgun (WGS) entry which is preliminary data.</text>
</comment>
<feature type="transmembrane region" description="Helical" evidence="6">
    <location>
        <begin position="402"/>
        <end position="422"/>
    </location>
</feature>
<dbReference type="GO" id="GO:0005886">
    <property type="term" value="C:plasma membrane"/>
    <property type="evidence" value="ECO:0007669"/>
    <property type="project" value="UniProtKB-SubCell"/>
</dbReference>
<keyword evidence="2" id="KW-1003">Cell membrane</keyword>
<dbReference type="InterPro" id="IPR020846">
    <property type="entry name" value="MFS_dom"/>
</dbReference>
<feature type="transmembrane region" description="Helical" evidence="6">
    <location>
        <begin position="35"/>
        <end position="53"/>
    </location>
</feature>
<dbReference type="InterPro" id="IPR050189">
    <property type="entry name" value="MFS_Efflux_Transporters"/>
</dbReference>
<evidence type="ECO:0000256" key="5">
    <source>
        <dbReference type="ARBA" id="ARBA00023136"/>
    </source>
</evidence>
<keyword evidence="9" id="KW-1185">Reference proteome</keyword>
<feature type="transmembrane region" description="Helical" evidence="6">
    <location>
        <begin position="128"/>
        <end position="149"/>
    </location>
</feature>
<dbReference type="SUPFAM" id="SSF103473">
    <property type="entry name" value="MFS general substrate transporter"/>
    <property type="match status" value="1"/>
</dbReference>
<feature type="transmembrane region" description="Helical" evidence="6">
    <location>
        <begin position="373"/>
        <end position="396"/>
    </location>
</feature>
<evidence type="ECO:0000313" key="9">
    <source>
        <dbReference type="Proteomes" id="UP000295444"/>
    </source>
</evidence>
<evidence type="ECO:0000259" key="7">
    <source>
        <dbReference type="PROSITE" id="PS50850"/>
    </source>
</evidence>
<dbReference type="InterPro" id="IPR036259">
    <property type="entry name" value="MFS_trans_sf"/>
</dbReference>
<dbReference type="Proteomes" id="UP000295444">
    <property type="component" value="Unassembled WGS sequence"/>
</dbReference>
<comment type="subcellular location">
    <subcellularLocation>
        <location evidence="1">Cell membrane</location>
        <topology evidence="1">Multi-pass membrane protein</topology>
    </subcellularLocation>
</comment>
<feature type="transmembrane region" description="Helical" evidence="6">
    <location>
        <begin position="73"/>
        <end position="95"/>
    </location>
</feature>
<dbReference type="PANTHER" id="PTHR43124:SF3">
    <property type="entry name" value="CHLORAMPHENICOL EFFLUX PUMP RV0191"/>
    <property type="match status" value="1"/>
</dbReference>
<dbReference type="CDD" id="cd06174">
    <property type="entry name" value="MFS"/>
    <property type="match status" value="1"/>
</dbReference>
<feature type="transmembrane region" description="Helical" evidence="6">
    <location>
        <begin position="187"/>
        <end position="209"/>
    </location>
</feature>
<feature type="transmembrane region" description="Helical" evidence="6">
    <location>
        <begin position="278"/>
        <end position="298"/>
    </location>
</feature>
<organism evidence="8 9">
    <name type="scientific">Labedaea rhizosphaerae</name>
    <dbReference type="NCBI Taxonomy" id="598644"/>
    <lineage>
        <taxon>Bacteria</taxon>
        <taxon>Bacillati</taxon>
        <taxon>Actinomycetota</taxon>
        <taxon>Actinomycetes</taxon>
        <taxon>Pseudonocardiales</taxon>
        <taxon>Pseudonocardiaceae</taxon>
        <taxon>Labedaea</taxon>
    </lineage>
</organism>
<feature type="transmembrane region" description="Helical" evidence="6">
    <location>
        <begin position="310"/>
        <end position="330"/>
    </location>
</feature>
<name>A0A4R6SBH7_LABRH</name>
<accession>A0A4R6SBH7</accession>
<dbReference type="InterPro" id="IPR011701">
    <property type="entry name" value="MFS"/>
</dbReference>
<keyword evidence="4 6" id="KW-1133">Transmembrane helix</keyword>
<evidence type="ECO:0000256" key="3">
    <source>
        <dbReference type="ARBA" id="ARBA00022692"/>
    </source>
</evidence>
<proteinExistence type="predicted"/>
<protein>
    <submittedName>
        <fullName evidence="8">Sugar phosphate permease</fullName>
    </submittedName>
</protein>
<evidence type="ECO:0000256" key="4">
    <source>
        <dbReference type="ARBA" id="ARBA00022989"/>
    </source>
</evidence>
<reference evidence="8 9" key="1">
    <citation type="submission" date="2019-03" db="EMBL/GenBank/DDBJ databases">
        <title>Genomic Encyclopedia of Type Strains, Phase IV (KMG-IV): sequencing the most valuable type-strain genomes for metagenomic binning, comparative biology and taxonomic classification.</title>
        <authorList>
            <person name="Goeker M."/>
        </authorList>
    </citation>
    <scope>NUCLEOTIDE SEQUENCE [LARGE SCALE GENOMIC DNA]</scope>
    <source>
        <strain evidence="8 9">DSM 45361</strain>
    </source>
</reference>
<evidence type="ECO:0000256" key="6">
    <source>
        <dbReference type="SAM" id="Phobius"/>
    </source>
</evidence>
<feature type="transmembrane region" description="Helical" evidence="6">
    <location>
        <begin position="245"/>
        <end position="266"/>
    </location>
</feature>
<evidence type="ECO:0000256" key="1">
    <source>
        <dbReference type="ARBA" id="ARBA00004651"/>
    </source>
</evidence>
<feature type="transmembrane region" description="Helical" evidence="6">
    <location>
        <begin position="161"/>
        <end position="181"/>
    </location>
</feature>
<keyword evidence="3 6" id="KW-0812">Transmembrane</keyword>
<dbReference type="GO" id="GO:0022857">
    <property type="term" value="F:transmembrane transporter activity"/>
    <property type="evidence" value="ECO:0007669"/>
    <property type="project" value="InterPro"/>
</dbReference>
<feature type="domain" description="Major facilitator superfamily (MFS) profile" evidence="7">
    <location>
        <begin position="37"/>
        <end position="428"/>
    </location>
</feature>
<feature type="transmembrane region" description="Helical" evidence="6">
    <location>
        <begin position="342"/>
        <end position="361"/>
    </location>
</feature>
<feature type="transmembrane region" description="Helical" evidence="6">
    <location>
        <begin position="102"/>
        <end position="122"/>
    </location>
</feature>